<feature type="coiled-coil region" evidence="4">
    <location>
        <begin position="274"/>
        <end position="301"/>
    </location>
</feature>
<accession>A0ABS1TW03</accession>
<keyword evidence="7" id="KW-1185">Reference proteome</keyword>
<evidence type="ECO:0000313" key="7">
    <source>
        <dbReference type="Proteomes" id="UP000660885"/>
    </source>
</evidence>
<gene>
    <name evidence="6" type="ORF">JMJ56_01285</name>
</gene>
<sequence>MPGIDIIGRLDTDTAVLRARLLTLTRQQATGLKSERPADLGAQLPRALSLRAEIARRDTYGTLIGQALSRTEATQQALGRLADIARKFGSVIAVKLDANNPDVLPLYASQARQALVEVGQLLNAQQGGEYLFGGSDFANPPVPDPDGLPTGGMAAGIATAIGMLGGGNAAAVAAATRAAALDDTAGVTPFSAFIADPSRGGGEPRRSVVSADGTTTPVGLFANRNAAATSAGETTGSWARDLLRGLASIAALTPAQVASQDDFKALADTIRHGLQSASNALADEQGALGQTEEQLADMQTRHGQMHDQLKAQLANIEEVDMGDVLSRMQATKTALEASYNAIGTIASLSLVSYLR</sequence>
<name>A0ABS1TW03_9PROT</name>
<dbReference type="SUPFAM" id="SSF64518">
    <property type="entry name" value="Phase 1 flagellin"/>
    <property type="match status" value="1"/>
</dbReference>
<keyword evidence="3" id="KW-0975">Bacterial flagellum</keyword>
<comment type="caution">
    <text evidence="6">The sequence shown here is derived from an EMBL/GenBank/DDBJ whole genome shotgun (WGS) entry which is preliminary data.</text>
</comment>
<dbReference type="Gene3D" id="1.20.1330.10">
    <property type="entry name" value="f41 fragment of flagellin, N-terminal domain"/>
    <property type="match status" value="1"/>
</dbReference>
<evidence type="ECO:0000256" key="1">
    <source>
        <dbReference type="ARBA" id="ARBA00004365"/>
    </source>
</evidence>
<dbReference type="Pfam" id="PF00700">
    <property type="entry name" value="Flagellin_C"/>
    <property type="match status" value="1"/>
</dbReference>
<dbReference type="InterPro" id="IPR001492">
    <property type="entry name" value="Flagellin"/>
</dbReference>
<evidence type="ECO:0000259" key="5">
    <source>
        <dbReference type="Pfam" id="PF00700"/>
    </source>
</evidence>
<evidence type="ECO:0000256" key="2">
    <source>
        <dbReference type="ARBA" id="ARBA00005709"/>
    </source>
</evidence>
<comment type="similarity">
    <text evidence="2">Belongs to the bacterial flagellin family.</text>
</comment>
<proteinExistence type="inferred from homology"/>
<protein>
    <recommendedName>
        <fullName evidence="5">Flagellin C-terminal domain-containing protein</fullName>
    </recommendedName>
</protein>
<organism evidence="6 7">
    <name type="scientific">Belnapia arida</name>
    <dbReference type="NCBI Taxonomy" id="2804533"/>
    <lineage>
        <taxon>Bacteria</taxon>
        <taxon>Pseudomonadati</taxon>
        <taxon>Pseudomonadota</taxon>
        <taxon>Alphaproteobacteria</taxon>
        <taxon>Acetobacterales</taxon>
        <taxon>Roseomonadaceae</taxon>
        <taxon>Belnapia</taxon>
    </lineage>
</organism>
<dbReference type="PANTHER" id="PTHR42792:SF1">
    <property type="entry name" value="FLAGELLAR HOOK-ASSOCIATED PROTEIN 3"/>
    <property type="match status" value="1"/>
</dbReference>
<keyword evidence="4" id="KW-0175">Coiled coil</keyword>
<dbReference type="PANTHER" id="PTHR42792">
    <property type="entry name" value="FLAGELLIN"/>
    <property type="match status" value="1"/>
</dbReference>
<dbReference type="RefSeq" id="WP_202829796.1">
    <property type="nucleotide sequence ID" value="NZ_JAETWB010000001.1"/>
</dbReference>
<evidence type="ECO:0000313" key="6">
    <source>
        <dbReference type="EMBL" id="MBL6076617.1"/>
    </source>
</evidence>
<reference evidence="6 7" key="1">
    <citation type="submission" date="2021-01" db="EMBL/GenBank/DDBJ databases">
        <title>Belnapia mucosa sp. nov. and Belnapia arida sp. nov., isolated from the Tabernas Desert (Almeria, Spain).</title>
        <authorList>
            <person name="Molina-Menor E."/>
            <person name="Vidal-Verdu A."/>
            <person name="Calonge A."/>
            <person name="Satari L."/>
            <person name="Pereto J."/>
            <person name="Porcar M."/>
        </authorList>
    </citation>
    <scope>NUCLEOTIDE SEQUENCE [LARGE SCALE GENOMIC DNA]</scope>
    <source>
        <strain evidence="6 7">T18</strain>
    </source>
</reference>
<evidence type="ECO:0000256" key="4">
    <source>
        <dbReference type="SAM" id="Coils"/>
    </source>
</evidence>
<dbReference type="Proteomes" id="UP000660885">
    <property type="component" value="Unassembled WGS sequence"/>
</dbReference>
<evidence type="ECO:0000256" key="3">
    <source>
        <dbReference type="ARBA" id="ARBA00023143"/>
    </source>
</evidence>
<dbReference type="EMBL" id="JAETWB010000001">
    <property type="protein sequence ID" value="MBL6076617.1"/>
    <property type="molecule type" value="Genomic_DNA"/>
</dbReference>
<feature type="domain" description="Flagellin C-terminal" evidence="5">
    <location>
        <begin position="275"/>
        <end position="354"/>
    </location>
</feature>
<dbReference type="InterPro" id="IPR046358">
    <property type="entry name" value="Flagellin_C"/>
</dbReference>
<comment type="subcellular location">
    <subcellularLocation>
        <location evidence="1">Bacterial flagellum</location>
    </subcellularLocation>
</comment>